<comment type="caution">
    <text evidence="2">The sequence shown here is derived from an EMBL/GenBank/DDBJ whole genome shotgun (WGS) entry which is preliminary data.</text>
</comment>
<name>A0AAW3A3R8_9TRYP</name>
<gene>
    <name evidence="2" type="ORF">Q4I31_006379</name>
</gene>
<feature type="region of interest" description="Disordered" evidence="1">
    <location>
        <begin position="626"/>
        <end position="692"/>
    </location>
</feature>
<evidence type="ECO:0000313" key="3">
    <source>
        <dbReference type="Proteomes" id="UP001500131"/>
    </source>
</evidence>
<proteinExistence type="predicted"/>
<evidence type="ECO:0000313" key="2">
    <source>
        <dbReference type="EMBL" id="KAL0498068.1"/>
    </source>
</evidence>
<dbReference type="Proteomes" id="UP001500131">
    <property type="component" value="Unassembled WGS sequence"/>
</dbReference>
<evidence type="ECO:0008006" key="4">
    <source>
        <dbReference type="Google" id="ProtNLM"/>
    </source>
</evidence>
<feature type="compositionally biased region" description="Low complexity" evidence="1">
    <location>
        <begin position="234"/>
        <end position="243"/>
    </location>
</feature>
<feature type="compositionally biased region" description="Basic and acidic residues" evidence="1">
    <location>
        <begin position="263"/>
        <end position="290"/>
    </location>
</feature>
<accession>A0AAW3A3R8</accession>
<feature type="region of interest" description="Disordered" evidence="1">
    <location>
        <begin position="136"/>
        <end position="163"/>
    </location>
</feature>
<dbReference type="EMBL" id="JBAMZK010000033">
    <property type="protein sequence ID" value="KAL0498068.1"/>
    <property type="molecule type" value="Genomic_DNA"/>
</dbReference>
<feature type="compositionally biased region" description="Basic and acidic residues" evidence="1">
    <location>
        <begin position="653"/>
        <end position="679"/>
    </location>
</feature>
<keyword evidence="3" id="KW-1185">Reference proteome</keyword>
<feature type="compositionally biased region" description="Polar residues" evidence="1">
    <location>
        <begin position="84"/>
        <end position="94"/>
    </location>
</feature>
<feature type="region of interest" description="Disordered" evidence="1">
    <location>
        <begin position="1"/>
        <end position="43"/>
    </location>
</feature>
<protein>
    <recommendedName>
        <fullName evidence="4">Proteophosphoglycan ppg4</fullName>
    </recommendedName>
</protein>
<feature type="region of interest" description="Disordered" evidence="1">
    <location>
        <begin position="317"/>
        <end position="341"/>
    </location>
</feature>
<feature type="compositionally biased region" description="Low complexity" evidence="1">
    <location>
        <begin position="473"/>
        <end position="487"/>
    </location>
</feature>
<organism evidence="2 3">
    <name type="scientific">Leishmania lindenbergi</name>
    <dbReference type="NCBI Taxonomy" id="651832"/>
    <lineage>
        <taxon>Eukaryota</taxon>
        <taxon>Discoba</taxon>
        <taxon>Euglenozoa</taxon>
        <taxon>Kinetoplastea</taxon>
        <taxon>Metakinetoplastina</taxon>
        <taxon>Trypanosomatida</taxon>
        <taxon>Trypanosomatidae</taxon>
        <taxon>Leishmaniinae</taxon>
        <taxon>Leishmania</taxon>
    </lineage>
</organism>
<feature type="region of interest" description="Disordered" evidence="1">
    <location>
        <begin position="64"/>
        <end position="94"/>
    </location>
</feature>
<feature type="compositionally biased region" description="Low complexity" evidence="1">
    <location>
        <begin position="445"/>
        <end position="460"/>
    </location>
</feature>
<sequence length="767" mass="81439">MGNAVVCSSGGEAKNECNKLPQSGQLTERPRQPTTPTPYFDHEKGVRCDTTFVDGYERIDFSPQHQRSTRFSSTGVSPAELCSLSGSTPTTSELERQSVTPQMEWSQSLSYTDSLTSVDSQHDYIVDLDALSSHLRSDRSTEAQQADRSTESSTRSSHVTLSDSGLELTPEIYFTDHAEYAAVTERQAPRLDPTTLISPPPLAENPVKSPHWDDVLLLLIPTPTPSDLKPPGTPAVTAESPAAPAAPSPCAPFSRNAKTTTKKPPDDGRIPDSKCASPRRESTDTLREPMRGPPAPPMQLLEQSLPFSQVRALHAINEVKPTRSPTSSAAPKGTKGHSPEVLPRQCITNRSATFALTPPPRVAVMAASAKAAAKTADTNNSSITGSPGSQPPALSWSLIRRRKNRLSGGKTIVPEATNDCWAAGRSTSPRHTPAAHEVGHTSAAGTLLSGTSGLPSSPAAYGLRTRGRSNQDLASLATGTGTSASSTMMKPTPKHTTRCTSRGAANGGVRESLVASQLPRSTMSDDDDGVLPLKFAVCGVATLPSPQRTEWQTATAQTTANHSLAPTSAVVISAEAAPHSPKRSALTLTEGGGLPDAIAKAHLQASNPSANAQSLLHADNCMGGRKREKLQNSLSSASLHSPPSPRQGGSGEQRCRRFHNESESPGERMARSSHDDQNSPRHSNMGDPMPNLGVSCRVDSILKKTSSYRSRNGSLVERTLPAVGSVSFLLCKQEAALALVSRQGVSKAVSRHAKPLHKENLQLLEDL</sequence>
<reference evidence="2 3" key="1">
    <citation type="submission" date="2024-02" db="EMBL/GenBank/DDBJ databases">
        <title>FIRST GENOME SEQUENCES OF Leishmania (Viannia) shawi, Leishmania (Viannia) lindenbergi AND Leishmania (Viannia) utingensis.</title>
        <authorList>
            <person name="Resadore F."/>
            <person name="Custodio M.G.F."/>
            <person name="Boite M.C."/>
            <person name="Cupolillo E."/>
            <person name="Ferreira G.E.M."/>
        </authorList>
    </citation>
    <scope>NUCLEOTIDE SEQUENCE [LARGE SCALE GENOMIC DNA]</scope>
    <source>
        <strain evidence="2 3">MHOM/BR/1966/M15733</strain>
    </source>
</reference>
<feature type="region of interest" description="Disordered" evidence="1">
    <location>
        <begin position="445"/>
        <end position="526"/>
    </location>
</feature>
<feature type="region of interest" description="Disordered" evidence="1">
    <location>
        <begin position="223"/>
        <end position="300"/>
    </location>
</feature>
<feature type="compositionally biased region" description="Polar residues" evidence="1">
    <location>
        <begin position="142"/>
        <end position="163"/>
    </location>
</feature>
<evidence type="ECO:0000256" key="1">
    <source>
        <dbReference type="SAM" id="MobiDB-lite"/>
    </source>
</evidence>
<feature type="compositionally biased region" description="Polar residues" evidence="1">
    <location>
        <begin position="64"/>
        <end position="76"/>
    </location>
</feature>
<dbReference type="AlphaFoldDB" id="A0AAW3A3R8"/>